<evidence type="ECO:0000256" key="2">
    <source>
        <dbReference type="ARBA" id="ARBA00004613"/>
    </source>
</evidence>
<dbReference type="SUPFAM" id="SSF53383">
    <property type="entry name" value="PLP-dependent transferases"/>
    <property type="match status" value="1"/>
</dbReference>
<feature type="domain" description="EGF-like" evidence="18">
    <location>
        <begin position="676"/>
        <end position="708"/>
    </location>
</feature>
<dbReference type="SUPFAM" id="SSF57184">
    <property type="entry name" value="Growth factor receptor domain"/>
    <property type="match status" value="2"/>
</dbReference>
<evidence type="ECO:0000313" key="19">
    <source>
        <dbReference type="EMBL" id="KAG5849838.1"/>
    </source>
</evidence>
<dbReference type="InterPro" id="IPR049883">
    <property type="entry name" value="NOTCH1_EGF-like"/>
</dbReference>
<feature type="region of interest" description="Disordered" evidence="16">
    <location>
        <begin position="850"/>
        <end position="872"/>
    </location>
</feature>
<comment type="subcellular location">
    <subcellularLocation>
        <location evidence="1">Membrane</location>
        <topology evidence="1">Single-pass type I membrane protein</topology>
    </subcellularLocation>
    <subcellularLocation>
        <location evidence="2">Secreted</location>
    </subcellularLocation>
</comment>
<dbReference type="FunFam" id="2.10.25.10:FF:000017">
    <property type="entry name" value="latent-transforming growth factor beta-binding protein 4 isoform X1"/>
    <property type="match status" value="1"/>
</dbReference>
<evidence type="ECO:0000256" key="13">
    <source>
        <dbReference type="ARBA" id="ARBA00023170"/>
    </source>
</evidence>
<dbReference type="InterPro" id="IPR015421">
    <property type="entry name" value="PyrdxlP-dep_Trfase_major"/>
</dbReference>
<dbReference type="InterPro" id="IPR013032">
    <property type="entry name" value="EGF-like_CS"/>
</dbReference>
<sequence length="1170" mass="123628">MYPPWGPLLVLLAAWAAGEAPSTPPTPPLSSNEVLKFQETERTEEQNLVTENGIGNLESKQNEGTTARWPVSPSPSSIAVSPGPVPVPTPLCPGDQVALGGGAGCGCPAGLTKEGERCVCPAGFEQQGAAECQDVDECAGEGRNACGLHANCTNTAGSFTCSCHRGYLKGPTGDCQDVDECALAAVTGLRACVCAGMWTSAQCRNSPGSFSCSCALGYVMGLDGHSCVDVDECSFEEQCRREFGNVCVNTPGSFICQCQPGFRAETPACVGPVCPDYRVCQDVDECKESPDVCAGQGVCENTLGSYKCVCELGYRGNGTHCEDENECASGRHGCDPNARCGNVVGSYFCQCYQGYSGDGYSCFDVDECALNNGDCQQGCGNQLGGYRCLCQPGYQLSLDRHNCTDVNECLSQNGTCEQNCTNTHGSFFCSCLPGYQLHIDGHSCVGQYCARILMSVSCSGGCSHGCTNTPGGHICHCPHPLLLDLDQTTCVNVTSCDLRNGGCAHACAVRSEGRVHCSCKAGWELGEDQRSCLDVDECADFTSGGCQQVCVNHPGTFNCTCREGYQPRSDAPAQCTPVCELPCANGGRCVGPGTCQCPSDYTGPQCLTPLCTPPCQSGGRCVDVNKCTCSGGWQGARCQIEPVRCQTGCKNGGVCVGLNRCRCASGFTGNLCETAVMTPCVPPCQHGATCSPHNKCTCPEGTAGLRCEKLTCPVVTTVVSMARAVRKGVRESYVDRCGPLGVHLCTKYRINQVRVYLLAYRVGYRVQPQQGSSPTRTGDSQAGRLEAEGFRGDGGNGRRGGGGGSREAAAGAAFGTGGGGRCPPRTEVDPRVREIRASQRDAALGRAAQIRSGGAQVRRHGGRGPRSYTHSCGLPHVRRSVAEFITRRDGGVASLPENIFISLGSQRALTLVLSLLAQGEGVSRTGVLTPAPACYTVAMALAAVGVAPVPYHLCEEQGWALRVDEVRRVLRASRGHCDPRVLYVVNPGNPTGHVQSKESIEEVIRLAAEERLILVVNEVDQDSVHGEGSEFVSYRKVLFEMGPQFSDAVELISLHSISRGLMGEGGLRSGYMEVLNVDPAVISTFKQTLLSVDICPPVPVGAPEYWYTVLQGVQRPLKEVQTQRDALIGNVRRAREVLDSLPGVSCQTGAGGITSSPGCTSPRQQWGRPG</sequence>
<dbReference type="PROSITE" id="PS00022">
    <property type="entry name" value="EGF_1"/>
    <property type="match status" value="3"/>
</dbReference>
<evidence type="ECO:0000256" key="14">
    <source>
        <dbReference type="ARBA" id="ARBA00023180"/>
    </source>
</evidence>
<feature type="region of interest" description="Disordered" evidence="16">
    <location>
        <begin position="1148"/>
        <end position="1170"/>
    </location>
</feature>
<dbReference type="Gene3D" id="1.10.287.1970">
    <property type="match status" value="1"/>
</dbReference>
<dbReference type="Pfam" id="PF07645">
    <property type="entry name" value="EGF_CA"/>
    <property type="match status" value="3"/>
</dbReference>
<keyword evidence="9" id="KW-0106">Calcium</keyword>
<feature type="disulfide bond" evidence="15">
    <location>
        <begin position="611"/>
        <end position="621"/>
    </location>
</feature>
<protein>
    <recommendedName>
        <fullName evidence="18">EGF-like domain-containing protein</fullName>
    </recommendedName>
</protein>
<comment type="caution">
    <text evidence="15">Lacks conserved residue(s) required for the propagation of feature annotation.</text>
</comment>
<feature type="domain" description="EGF-like" evidence="18">
    <location>
        <begin position="134"/>
        <end position="176"/>
    </location>
</feature>
<dbReference type="GO" id="GO:0030855">
    <property type="term" value="P:epithelial cell differentiation"/>
    <property type="evidence" value="ECO:0007669"/>
    <property type="project" value="UniProtKB-ARBA"/>
</dbReference>
<evidence type="ECO:0000256" key="15">
    <source>
        <dbReference type="PROSITE-ProRule" id="PRU00076"/>
    </source>
</evidence>
<organism evidence="19 20">
    <name type="scientific">Anguilla anguilla</name>
    <name type="common">European freshwater eel</name>
    <name type="synonym">Muraena anguilla</name>
    <dbReference type="NCBI Taxonomy" id="7936"/>
    <lineage>
        <taxon>Eukaryota</taxon>
        <taxon>Metazoa</taxon>
        <taxon>Chordata</taxon>
        <taxon>Craniata</taxon>
        <taxon>Vertebrata</taxon>
        <taxon>Euteleostomi</taxon>
        <taxon>Actinopterygii</taxon>
        <taxon>Neopterygii</taxon>
        <taxon>Teleostei</taxon>
        <taxon>Anguilliformes</taxon>
        <taxon>Anguillidae</taxon>
        <taxon>Anguilla</taxon>
    </lineage>
</organism>
<dbReference type="InterPro" id="IPR015422">
    <property type="entry name" value="PyrdxlP-dep_Trfase_small"/>
</dbReference>
<keyword evidence="20" id="KW-1185">Reference proteome</keyword>
<feature type="disulfide bond" evidence="15">
    <location>
        <begin position="698"/>
        <end position="707"/>
    </location>
</feature>
<feature type="signal peptide" evidence="17">
    <location>
        <begin position="1"/>
        <end position="20"/>
    </location>
</feature>
<dbReference type="Pfam" id="PF12661">
    <property type="entry name" value="hEGF"/>
    <property type="match status" value="2"/>
</dbReference>
<dbReference type="InterPro" id="IPR015424">
    <property type="entry name" value="PyrdxlP-dep_Trfase"/>
</dbReference>
<feature type="region of interest" description="Disordered" evidence="16">
    <location>
        <begin position="768"/>
        <end position="827"/>
    </location>
</feature>
<dbReference type="InterPro" id="IPR004839">
    <property type="entry name" value="Aminotransferase_I/II_large"/>
</dbReference>
<dbReference type="FunFam" id="2.10.25.10:FF:000005">
    <property type="entry name" value="Fibrillin 2"/>
    <property type="match status" value="1"/>
</dbReference>
<keyword evidence="6" id="KW-0812">Transmembrane</keyword>
<feature type="domain" description="EGF-like" evidence="18">
    <location>
        <begin position="641"/>
        <end position="673"/>
    </location>
</feature>
<keyword evidence="4 15" id="KW-0245">EGF-like domain</keyword>
<dbReference type="Pfam" id="PF00155">
    <property type="entry name" value="Aminotran_1_2"/>
    <property type="match status" value="1"/>
</dbReference>
<keyword evidence="13" id="KW-0675">Receptor</keyword>
<feature type="disulfide bond" evidence="15">
    <location>
        <begin position="663"/>
        <end position="672"/>
    </location>
</feature>
<dbReference type="Proteomes" id="UP001044222">
    <property type="component" value="Unassembled WGS sequence"/>
</dbReference>
<evidence type="ECO:0000259" key="18">
    <source>
        <dbReference type="PROSITE" id="PS50026"/>
    </source>
</evidence>
<dbReference type="GO" id="GO:0006897">
    <property type="term" value="P:endocytosis"/>
    <property type="evidence" value="ECO:0007669"/>
    <property type="project" value="UniProtKB-KW"/>
</dbReference>
<feature type="compositionally biased region" description="Polar residues" evidence="16">
    <location>
        <begin position="768"/>
        <end position="780"/>
    </location>
</feature>
<dbReference type="GO" id="GO:0048731">
    <property type="term" value="P:system development"/>
    <property type="evidence" value="ECO:0007669"/>
    <property type="project" value="UniProtKB-ARBA"/>
</dbReference>
<dbReference type="EMBL" id="JAFIRN010000004">
    <property type="protein sequence ID" value="KAG5849838.1"/>
    <property type="molecule type" value="Genomic_DNA"/>
</dbReference>
<evidence type="ECO:0000256" key="7">
    <source>
        <dbReference type="ARBA" id="ARBA00022729"/>
    </source>
</evidence>
<feature type="disulfide bond" evidence="15">
    <location>
        <begin position="239"/>
        <end position="256"/>
    </location>
</feature>
<dbReference type="GO" id="GO:0016020">
    <property type="term" value="C:membrane"/>
    <property type="evidence" value="ECO:0007669"/>
    <property type="project" value="UniProtKB-SubCell"/>
</dbReference>
<dbReference type="FunFam" id="2.10.25.10:FF:000009">
    <property type="entry name" value="Low-density lipoprotein receptor isoform 1"/>
    <property type="match status" value="1"/>
</dbReference>
<keyword evidence="12 15" id="KW-1015">Disulfide bond</keyword>
<dbReference type="AlphaFoldDB" id="A0A9D3S0A4"/>
<dbReference type="InterPro" id="IPR001881">
    <property type="entry name" value="EGF-like_Ca-bd_dom"/>
</dbReference>
<evidence type="ECO:0000256" key="1">
    <source>
        <dbReference type="ARBA" id="ARBA00004479"/>
    </source>
</evidence>
<keyword evidence="10" id="KW-1133">Transmembrane helix</keyword>
<dbReference type="InterPro" id="IPR050751">
    <property type="entry name" value="ECM_structural_protein"/>
</dbReference>
<dbReference type="FunFam" id="2.10.25.10:FF:000037">
    <property type="entry name" value="Signal peptide, CUB domain and EGF-like domain-containing 2"/>
    <property type="match status" value="1"/>
</dbReference>
<dbReference type="SMART" id="SM00181">
    <property type="entry name" value="EGF"/>
    <property type="match status" value="14"/>
</dbReference>
<feature type="chain" id="PRO_5039051582" description="EGF-like domain-containing protein" evidence="17">
    <location>
        <begin position="21"/>
        <end position="1170"/>
    </location>
</feature>
<dbReference type="SMART" id="SM00179">
    <property type="entry name" value="EGF_CA"/>
    <property type="match status" value="9"/>
</dbReference>
<dbReference type="InterPro" id="IPR024731">
    <property type="entry name" value="NELL2-like_EGF"/>
</dbReference>
<dbReference type="InterPro" id="IPR000742">
    <property type="entry name" value="EGF"/>
</dbReference>
<dbReference type="InterPro" id="IPR000152">
    <property type="entry name" value="EGF-type_Asp/Asn_hydroxyl_site"/>
</dbReference>
<dbReference type="PANTHER" id="PTHR24034">
    <property type="entry name" value="EGF-LIKE DOMAIN-CONTAINING PROTEIN"/>
    <property type="match status" value="1"/>
</dbReference>
<dbReference type="GO" id="GO:0005576">
    <property type="term" value="C:extracellular region"/>
    <property type="evidence" value="ECO:0007669"/>
    <property type="project" value="UniProtKB-SubCell"/>
</dbReference>
<keyword evidence="5" id="KW-0254">Endocytosis</keyword>
<keyword evidence="14" id="KW-0325">Glycoprotein</keyword>
<feature type="disulfide bond" evidence="15">
    <location>
        <begin position="680"/>
        <end position="690"/>
    </location>
</feature>
<dbReference type="FunFam" id="2.10.25.10:FF:000038">
    <property type="entry name" value="Fibrillin 2"/>
    <property type="match status" value="2"/>
</dbReference>
<feature type="domain" description="EGF-like" evidence="18">
    <location>
        <begin position="229"/>
        <end position="268"/>
    </location>
</feature>
<dbReference type="PROSITE" id="PS01186">
    <property type="entry name" value="EGF_2"/>
    <property type="match status" value="6"/>
</dbReference>
<evidence type="ECO:0000313" key="20">
    <source>
        <dbReference type="Proteomes" id="UP001044222"/>
    </source>
</evidence>
<feature type="domain" description="EGF-like" evidence="18">
    <location>
        <begin position="607"/>
        <end position="639"/>
    </location>
</feature>
<evidence type="ECO:0000256" key="11">
    <source>
        <dbReference type="ARBA" id="ARBA00023136"/>
    </source>
</evidence>
<comment type="caution">
    <text evidence="19">The sequence shown here is derived from an EMBL/GenBank/DDBJ whole genome shotgun (WGS) entry which is preliminary data.</text>
</comment>
<feature type="domain" description="EGF-like" evidence="18">
    <location>
        <begin position="323"/>
        <end position="361"/>
    </location>
</feature>
<keyword evidence="11" id="KW-0472">Membrane</keyword>
<evidence type="ECO:0000256" key="8">
    <source>
        <dbReference type="ARBA" id="ARBA00022737"/>
    </source>
</evidence>
<dbReference type="InterPro" id="IPR018097">
    <property type="entry name" value="EGF_Ca-bd_CS"/>
</dbReference>
<feature type="disulfide bond" evidence="15">
    <location>
        <begin position="645"/>
        <end position="655"/>
    </location>
</feature>
<dbReference type="InterPro" id="IPR026823">
    <property type="entry name" value="cEGF"/>
</dbReference>
<feature type="domain" description="EGF-like" evidence="18">
    <location>
        <begin position="364"/>
        <end position="404"/>
    </location>
</feature>
<dbReference type="CDD" id="cd00609">
    <property type="entry name" value="AAT_like"/>
    <property type="match status" value="1"/>
</dbReference>
<evidence type="ECO:0000256" key="16">
    <source>
        <dbReference type="SAM" id="MobiDB-lite"/>
    </source>
</evidence>
<keyword evidence="8" id="KW-0677">Repeat</keyword>
<dbReference type="CDD" id="cd00054">
    <property type="entry name" value="EGF_CA"/>
    <property type="match status" value="6"/>
</dbReference>
<evidence type="ECO:0000256" key="9">
    <source>
        <dbReference type="ARBA" id="ARBA00022837"/>
    </source>
</evidence>
<keyword evidence="7 17" id="KW-0732">Signal</keyword>
<dbReference type="Gene3D" id="3.90.1150.10">
    <property type="entry name" value="Aspartate Aminotransferase, domain 1"/>
    <property type="match status" value="1"/>
</dbReference>
<dbReference type="GO" id="GO:0030170">
    <property type="term" value="F:pyridoxal phosphate binding"/>
    <property type="evidence" value="ECO:0007669"/>
    <property type="project" value="InterPro"/>
</dbReference>
<gene>
    <name evidence="19" type="ORF">ANANG_G00075950</name>
</gene>
<keyword evidence="3" id="KW-0964">Secreted</keyword>
<evidence type="ECO:0000256" key="5">
    <source>
        <dbReference type="ARBA" id="ARBA00022583"/>
    </source>
</evidence>
<feature type="domain" description="EGF-like" evidence="18">
    <location>
        <begin position="282"/>
        <end position="322"/>
    </location>
</feature>
<feature type="region of interest" description="Disordered" evidence="16">
    <location>
        <begin position="56"/>
        <end position="81"/>
    </location>
</feature>
<dbReference type="SUPFAM" id="SSF57196">
    <property type="entry name" value="EGF/Laminin"/>
    <property type="match status" value="4"/>
</dbReference>
<dbReference type="FunFam" id="3.40.640.10:FF:000236">
    <property type="entry name" value="Alanine aminotransferase 2"/>
    <property type="match status" value="1"/>
</dbReference>
<dbReference type="GO" id="GO:0005509">
    <property type="term" value="F:calcium ion binding"/>
    <property type="evidence" value="ECO:0007669"/>
    <property type="project" value="InterPro"/>
</dbReference>
<evidence type="ECO:0000256" key="10">
    <source>
        <dbReference type="ARBA" id="ARBA00022989"/>
    </source>
</evidence>
<dbReference type="PROSITE" id="PS00010">
    <property type="entry name" value="ASX_HYDROXYL"/>
    <property type="match status" value="6"/>
</dbReference>
<dbReference type="Pfam" id="PF12947">
    <property type="entry name" value="EGF_3"/>
    <property type="match status" value="1"/>
</dbReference>
<dbReference type="Pfam" id="PF14670">
    <property type="entry name" value="FXa_inhibition"/>
    <property type="match status" value="2"/>
</dbReference>
<evidence type="ECO:0000256" key="17">
    <source>
        <dbReference type="SAM" id="SignalP"/>
    </source>
</evidence>
<dbReference type="PROSITE" id="PS01187">
    <property type="entry name" value="EGF_CA"/>
    <property type="match status" value="5"/>
</dbReference>
<name>A0A9D3S0A4_ANGAN</name>
<dbReference type="PROSITE" id="PS50026">
    <property type="entry name" value="EGF_3"/>
    <property type="match status" value="8"/>
</dbReference>
<dbReference type="Gene3D" id="2.10.25.10">
    <property type="entry name" value="Laminin"/>
    <property type="match status" value="13"/>
</dbReference>
<dbReference type="Gene3D" id="3.40.640.10">
    <property type="entry name" value="Type I PLP-dependent aspartate aminotransferase-like (Major domain)"/>
    <property type="match status" value="1"/>
</dbReference>
<reference evidence="19" key="1">
    <citation type="submission" date="2021-01" db="EMBL/GenBank/DDBJ databases">
        <title>A chromosome-scale assembly of European eel, Anguilla anguilla.</title>
        <authorList>
            <person name="Henkel C."/>
            <person name="Jong-Raadsen S.A."/>
            <person name="Dufour S."/>
            <person name="Weltzien F.-A."/>
            <person name="Palstra A.P."/>
            <person name="Pelster B."/>
            <person name="Spaink H.P."/>
            <person name="Van Den Thillart G.E."/>
            <person name="Jansen H."/>
            <person name="Zahm M."/>
            <person name="Klopp C."/>
            <person name="Cedric C."/>
            <person name="Louis A."/>
            <person name="Berthelot C."/>
            <person name="Parey E."/>
            <person name="Roest Crollius H."/>
            <person name="Montfort J."/>
            <person name="Robinson-Rechavi M."/>
            <person name="Bucao C."/>
            <person name="Bouchez O."/>
            <person name="Gislard M."/>
            <person name="Lluch J."/>
            <person name="Milhes M."/>
            <person name="Lampietro C."/>
            <person name="Lopez Roques C."/>
            <person name="Donnadieu C."/>
            <person name="Braasch I."/>
            <person name="Desvignes T."/>
            <person name="Postlethwait J."/>
            <person name="Bobe J."/>
            <person name="Guiguen Y."/>
            <person name="Dirks R."/>
        </authorList>
    </citation>
    <scope>NUCLEOTIDE SEQUENCE</scope>
    <source>
        <strain evidence="19">Tag_6206</strain>
        <tissue evidence="19">Liver</tissue>
    </source>
</reference>
<proteinExistence type="predicted"/>
<dbReference type="Pfam" id="PF12662">
    <property type="entry name" value="cEGF"/>
    <property type="match status" value="2"/>
</dbReference>
<evidence type="ECO:0000256" key="4">
    <source>
        <dbReference type="ARBA" id="ARBA00022536"/>
    </source>
</evidence>
<dbReference type="PANTHER" id="PTHR24034:SF89">
    <property type="entry name" value="COMPLEMENT COMPONENT C1Q RECEPTOR"/>
    <property type="match status" value="1"/>
</dbReference>
<feature type="compositionally biased region" description="Polar residues" evidence="16">
    <location>
        <begin position="1148"/>
        <end position="1164"/>
    </location>
</feature>
<dbReference type="InterPro" id="IPR009030">
    <property type="entry name" value="Growth_fac_rcpt_cys_sf"/>
</dbReference>
<feature type="compositionally biased region" description="Gly residues" evidence="16">
    <location>
        <begin position="792"/>
        <end position="805"/>
    </location>
</feature>
<accession>A0A9D3S0A4</accession>
<evidence type="ECO:0000256" key="3">
    <source>
        <dbReference type="ARBA" id="ARBA00022525"/>
    </source>
</evidence>
<feature type="compositionally biased region" description="Low complexity" evidence="16">
    <location>
        <begin position="70"/>
        <end position="81"/>
    </location>
</feature>
<evidence type="ECO:0000256" key="6">
    <source>
        <dbReference type="ARBA" id="ARBA00022692"/>
    </source>
</evidence>
<feature type="disulfide bond" evidence="15">
    <location>
        <begin position="629"/>
        <end position="638"/>
    </location>
</feature>
<evidence type="ECO:0000256" key="12">
    <source>
        <dbReference type="ARBA" id="ARBA00023157"/>
    </source>
</evidence>